<accession>A0A7S0RNL3</accession>
<evidence type="ECO:0000256" key="1">
    <source>
        <dbReference type="ARBA" id="ARBA00006484"/>
    </source>
</evidence>
<keyword evidence="2" id="KW-0521">NADP</keyword>
<protein>
    <submittedName>
        <fullName evidence="5">Uncharacterized protein</fullName>
    </submittedName>
</protein>
<evidence type="ECO:0000256" key="3">
    <source>
        <dbReference type="ARBA" id="ARBA00023002"/>
    </source>
</evidence>
<evidence type="ECO:0000256" key="2">
    <source>
        <dbReference type="ARBA" id="ARBA00022857"/>
    </source>
</evidence>
<dbReference type="PANTHER" id="PTHR43963:SF6">
    <property type="entry name" value="CHAIN DEHYDROGENASE FAMILY PROTEIN, PUTATIVE (AFU_ORTHOLOGUE AFUA_3G15350)-RELATED"/>
    <property type="match status" value="1"/>
</dbReference>
<dbReference type="SUPFAM" id="SSF51735">
    <property type="entry name" value="NAD(P)-binding Rossmann-fold domains"/>
    <property type="match status" value="1"/>
</dbReference>
<dbReference type="GO" id="GO:0016491">
    <property type="term" value="F:oxidoreductase activity"/>
    <property type="evidence" value="ECO:0007669"/>
    <property type="project" value="UniProtKB-KW"/>
</dbReference>
<sequence>MYTARQLAHCRPVGSIGGSYRVRLFSSRMAAPVPAGPAGAAAAVAPSWRDYTDDKWWDASTVAVVTGANKGIGAEIARLLAQQGLTVVVGARDEAAGKEAAARINELAAPSGGRAVPSPRLDLADRASVDAFAAWLESSYGTVHVLVNNAGMAYKGDVFGPAEAAATMAVNYHGTVALTEAVLPLLAAPGGRIVTVSSRAGLTSIIRDPGLRKRFTAATTTAEVDALVAEFLAAVKADAGEGAAAKLLGGGVLARAGWPRSMYGTSKLALSTYCRLRAGQLSERGVSLDACCPGWCATDMSSWGGNKTAAQGADTPVWLALRSPKDAATGGLWGERAALQW</sequence>
<organism evidence="5">
    <name type="scientific">Chlamydomonas leiostraca</name>
    <dbReference type="NCBI Taxonomy" id="1034604"/>
    <lineage>
        <taxon>Eukaryota</taxon>
        <taxon>Viridiplantae</taxon>
        <taxon>Chlorophyta</taxon>
        <taxon>core chlorophytes</taxon>
        <taxon>Chlorophyceae</taxon>
        <taxon>CS clade</taxon>
        <taxon>Chlamydomonadales</taxon>
        <taxon>Chlamydomonadaceae</taxon>
        <taxon>Chlamydomonas</taxon>
    </lineage>
</organism>
<proteinExistence type="inferred from homology"/>
<gene>
    <name evidence="5" type="ORF">CLEI1391_LOCUS10693</name>
</gene>
<dbReference type="AlphaFoldDB" id="A0A7S0RNL3"/>
<keyword evidence="3" id="KW-0560">Oxidoreductase</keyword>
<dbReference type="PANTHER" id="PTHR43963">
    <property type="entry name" value="CARBONYL REDUCTASE 1-RELATED"/>
    <property type="match status" value="1"/>
</dbReference>
<comment type="similarity">
    <text evidence="1 4">Belongs to the short-chain dehydrogenases/reductases (SDR) family.</text>
</comment>
<dbReference type="Gene3D" id="3.40.50.720">
    <property type="entry name" value="NAD(P)-binding Rossmann-like Domain"/>
    <property type="match status" value="1"/>
</dbReference>
<dbReference type="InterPro" id="IPR002347">
    <property type="entry name" value="SDR_fam"/>
</dbReference>
<reference evidence="5" key="1">
    <citation type="submission" date="2021-01" db="EMBL/GenBank/DDBJ databases">
        <authorList>
            <person name="Corre E."/>
            <person name="Pelletier E."/>
            <person name="Niang G."/>
            <person name="Scheremetjew M."/>
            <person name="Finn R."/>
            <person name="Kale V."/>
            <person name="Holt S."/>
            <person name="Cochrane G."/>
            <person name="Meng A."/>
            <person name="Brown T."/>
            <person name="Cohen L."/>
        </authorList>
    </citation>
    <scope>NUCLEOTIDE SEQUENCE</scope>
    <source>
        <strain evidence="5">SAG 11-49</strain>
    </source>
</reference>
<dbReference type="InterPro" id="IPR036291">
    <property type="entry name" value="NAD(P)-bd_dom_sf"/>
</dbReference>
<name>A0A7S0RNL3_9CHLO</name>
<dbReference type="Pfam" id="PF00106">
    <property type="entry name" value="adh_short"/>
    <property type="match status" value="1"/>
</dbReference>
<evidence type="ECO:0000256" key="4">
    <source>
        <dbReference type="RuleBase" id="RU000363"/>
    </source>
</evidence>
<dbReference type="PRINTS" id="PR00080">
    <property type="entry name" value="SDRFAMILY"/>
</dbReference>
<evidence type="ECO:0000313" key="5">
    <source>
        <dbReference type="EMBL" id="CAD8682458.1"/>
    </source>
</evidence>
<dbReference type="EMBL" id="HBFB01019055">
    <property type="protein sequence ID" value="CAD8682458.1"/>
    <property type="molecule type" value="Transcribed_RNA"/>
</dbReference>
<dbReference type="PRINTS" id="PR00081">
    <property type="entry name" value="GDHRDH"/>
</dbReference>